<dbReference type="InterPro" id="IPR011994">
    <property type="entry name" value="Cytidylate_kinase_dom"/>
</dbReference>
<dbReference type="GO" id="GO:0036431">
    <property type="term" value="F:dCMP kinase activity"/>
    <property type="evidence" value="ECO:0007669"/>
    <property type="project" value="InterPro"/>
</dbReference>
<dbReference type="PANTHER" id="PTHR21299:SF2">
    <property type="entry name" value="CYTIDYLATE KINASE"/>
    <property type="match status" value="1"/>
</dbReference>
<dbReference type="InterPro" id="IPR027417">
    <property type="entry name" value="P-loop_NTPase"/>
</dbReference>
<evidence type="ECO:0000256" key="7">
    <source>
        <dbReference type="ARBA" id="ARBA00047615"/>
    </source>
</evidence>
<evidence type="ECO:0000256" key="3">
    <source>
        <dbReference type="ARBA" id="ARBA00022679"/>
    </source>
</evidence>
<accession>A0A6J6IJY4</accession>
<dbReference type="EC" id="2.7.4.25" evidence="2"/>
<keyword evidence="4" id="KW-0547">Nucleotide-binding</keyword>
<evidence type="ECO:0000256" key="2">
    <source>
        <dbReference type="ARBA" id="ARBA00012906"/>
    </source>
</evidence>
<reference evidence="10" key="1">
    <citation type="submission" date="2020-05" db="EMBL/GenBank/DDBJ databases">
        <authorList>
            <person name="Chiriac C."/>
            <person name="Salcher M."/>
            <person name="Ghai R."/>
            <person name="Kavagutti S V."/>
        </authorList>
    </citation>
    <scope>NUCLEOTIDE SEQUENCE</scope>
</reference>
<dbReference type="Gene3D" id="3.40.50.300">
    <property type="entry name" value="P-loop containing nucleotide triphosphate hydrolases"/>
    <property type="match status" value="1"/>
</dbReference>
<evidence type="ECO:0000313" key="10">
    <source>
        <dbReference type="EMBL" id="CAB4624709.1"/>
    </source>
</evidence>
<dbReference type="EMBL" id="CAEZVK010000020">
    <property type="protein sequence ID" value="CAB4624709.1"/>
    <property type="molecule type" value="Genomic_DNA"/>
</dbReference>
<dbReference type="GO" id="GO:0015949">
    <property type="term" value="P:nucleobase-containing small molecule interconversion"/>
    <property type="evidence" value="ECO:0007669"/>
    <property type="project" value="TreeGrafter"/>
</dbReference>
<dbReference type="CDD" id="cd02020">
    <property type="entry name" value="CMPK"/>
    <property type="match status" value="1"/>
</dbReference>
<dbReference type="InterPro" id="IPR003136">
    <property type="entry name" value="Cytidylate_kin"/>
</dbReference>
<comment type="similarity">
    <text evidence="1">Belongs to the cytidylate kinase family. Type 1 subfamily.</text>
</comment>
<comment type="catalytic activity">
    <reaction evidence="7">
        <text>dCMP + ATP = dCDP + ADP</text>
        <dbReference type="Rhea" id="RHEA:25094"/>
        <dbReference type="ChEBI" id="CHEBI:30616"/>
        <dbReference type="ChEBI" id="CHEBI:57566"/>
        <dbReference type="ChEBI" id="CHEBI:58593"/>
        <dbReference type="ChEBI" id="CHEBI:456216"/>
        <dbReference type="EC" id="2.7.4.25"/>
    </reaction>
</comment>
<evidence type="ECO:0000259" key="9">
    <source>
        <dbReference type="Pfam" id="PF02224"/>
    </source>
</evidence>
<evidence type="ECO:0000256" key="1">
    <source>
        <dbReference type="ARBA" id="ARBA00009427"/>
    </source>
</evidence>
<comment type="catalytic activity">
    <reaction evidence="8">
        <text>CMP + ATP = CDP + ADP</text>
        <dbReference type="Rhea" id="RHEA:11600"/>
        <dbReference type="ChEBI" id="CHEBI:30616"/>
        <dbReference type="ChEBI" id="CHEBI:58069"/>
        <dbReference type="ChEBI" id="CHEBI:60377"/>
        <dbReference type="ChEBI" id="CHEBI:456216"/>
        <dbReference type="EC" id="2.7.4.25"/>
    </reaction>
</comment>
<proteinExistence type="inferred from homology"/>
<dbReference type="SUPFAM" id="SSF52540">
    <property type="entry name" value="P-loop containing nucleoside triphosphate hydrolases"/>
    <property type="match status" value="1"/>
</dbReference>
<keyword evidence="3" id="KW-0808">Transferase</keyword>
<dbReference type="HAMAP" id="MF_00238">
    <property type="entry name" value="Cytidyl_kinase_type1"/>
    <property type="match status" value="1"/>
</dbReference>
<name>A0A6J6IJY4_9ZZZZ</name>
<keyword evidence="6" id="KW-0067">ATP-binding</keyword>
<dbReference type="GO" id="GO:0005524">
    <property type="term" value="F:ATP binding"/>
    <property type="evidence" value="ECO:0007669"/>
    <property type="project" value="UniProtKB-KW"/>
</dbReference>
<protein>
    <recommendedName>
        <fullName evidence="2">(d)CMP kinase</fullName>
        <ecNumber evidence="2">2.7.4.25</ecNumber>
    </recommendedName>
</protein>
<feature type="domain" description="Cytidylate kinase" evidence="9">
    <location>
        <begin position="8"/>
        <end position="211"/>
    </location>
</feature>
<dbReference type="AlphaFoldDB" id="A0A6J6IJY4"/>
<dbReference type="NCBIfam" id="TIGR00017">
    <property type="entry name" value="cmk"/>
    <property type="match status" value="1"/>
</dbReference>
<evidence type="ECO:0000256" key="5">
    <source>
        <dbReference type="ARBA" id="ARBA00022777"/>
    </source>
</evidence>
<dbReference type="GO" id="GO:0005829">
    <property type="term" value="C:cytosol"/>
    <property type="evidence" value="ECO:0007669"/>
    <property type="project" value="TreeGrafter"/>
</dbReference>
<organism evidence="10">
    <name type="scientific">freshwater metagenome</name>
    <dbReference type="NCBI Taxonomy" id="449393"/>
    <lineage>
        <taxon>unclassified sequences</taxon>
        <taxon>metagenomes</taxon>
        <taxon>ecological metagenomes</taxon>
    </lineage>
</organism>
<evidence type="ECO:0000256" key="8">
    <source>
        <dbReference type="ARBA" id="ARBA00048478"/>
    </source>
</evidence>
<evidence type="ECO:0000256" key="6">
    <source>
        <dbReference type="ARBA" id="ARBA00022840"/>
    </source>
</evidence>
<sequence>MTEQPMVIAIDGPAGSGKSTVAKAVAIRLGLEYLDTGAMYRSVAFAALRGGVDPEDAEVVGNLARNIELEVDPGGQVTVDGVDATIEIRGPEVTRAVSIVAANPAVRTEMRARQRQWVAKRGGGVMEGRDIGTVVFPGARLKVYLDASPEVRAARRSKEVADLSYETVATDLARRDALDQNRTHDPLRTADDAVVIDTSDLSVDQIVDAIMGCLS</sequence>
<keyword evidence="5" id="KW-0418">Kinase</keyword>
<dbReference type="PANTHER" id="PTHR21299">
    <property type="entry name" value="CYTIDYLATE KINASE/PANTOATE-BETA-ALANINE LIGASE"/>
    <property type="match status" value="1"/>
</dbReference>
<gene>
    <name evidence="10" type="ORF">UFOPK2000_00331</name>
</gene>
<dbReference type="Pfam" id="PF02224">
    <property type="entry name" value="Cytidylate_kin"/>
    <property type="match status" value="1"/>
</dbReference>
<evidence type="ECO:0000256" key="4">
    <source>
        <dbReference type="ARBA" id="ARBA00022741"/>
    </source>
</evidence>